<evidence type="ECO:0000313" key="2">
    <source>
        <dbReference type="Proteomes" id="UP001280121"/>
    </source>
</evidence>
<dbReference type="EMBL" id="JANJYI010000009">
    <property type="protein sequence ID" value="KAK2636504.1"/>
    <property type="molecule type" value="Genomic_DNA"/>
</dbReference>
<evidence type="ECO:0000313" key="1">
    <source>
        <dbReference type="EMBL" id="KAK2636504.1"/>
    </source>
</evidence>
<dbReference type="SUPFAM" id="SSF53448">
    <property type="entry name" value="Nucleotide-diphospho-sugar transferases"/>
    <property type="match status" value="1"/>
</dbReference>
<sequence>MATCTLEWTASVRRYGATRPSILLSTASSARISTASLPRWDLLLLCTFNAGMFVFKPSRLTYKNIFQTLMITPPTAFGEQVSLITVNLKLLYNITKLKKHNQ</sequence>
<dbReference type="Proteomes" id="UP001280121">
    <property type="component" value="Unassembled WGS sequence"/>
</dbReference>
<gene>
    <name evidence="1" type="ORF">Ddye_031296</name>
</gene>
<reference evidence="1" key="1">
    <citation type="journal article" date="2023" name="Plant J.">
        <title>Genome sequences and population genomics provide insights into the demographic history, inbreeding, and mutation load of two 'living fossil' tree species of Dipteronia.</title>
        <authorList>
            <person name="Feng Y."/>
            <person name="Comes H.P."/>
            <person name="Chen J."/>
            <person name="Zhu S."/>
            <person name="Lu R."/>
            <person name="Zhang X."/>
            <person name="Li P."/>
            <person name="Qiu J."/>
            <person name="Olsen K.M."/>
            <person name="Qiu Y."/>
        </authorList>
    </citation>
    <scope>NUCLEOTIDE SEQUENCE</scope>
    <source>
        <strain evidence="1">KIB01</strain>
    </source>
</reference>
<dbReference type="InterPro" id="IPR029044">
    <property type="entry name" value="Nucleotide-diphossugar_trans"/>
</dbReference>
<accession>A0AAD9TI17</accession>
<dbReference type="AlphaFoldDB" id="A0AAD9TI17"/>
<comment type="caution">
    <text evidence="1">The sequence shown here is derived from an EMBL/GenBank/DDBJ whole genome shotgun (WGS) entry which is preliminary data.</text>
</comment>
<organism evidence="1 2">
    <name type="scientific">Dipteronia dyeriana</name>
    <dbReference type="NCBI Taxonomy" id="168575"/>
    <lineage>
        <taxon>Eukaryota</taxon>
        <taxon>Viridiplantae</taxon>
        <taxon>Streptophyta</taxon>
        <taxon>Embryophyta</taxon>
        <taxon>Tracheophyta</taxon>
        <taxon>Spermatophyta</taxon>
        <taxon>Magnoliopsida</taxon>
        <taxon>eudicotyledons</taxon>
        <taxon>Gunneridae</taxon>
        <taxon>Pentapetalae</taxon>
        <taxon>rosids</taxon>
        <taxon>malvids</taxon>
        <taxon>Sapindales</taxon>
        <taxon>Sapindaceae</taxon>
        <taxon>Hippocastanoideae</taxon>
        <taxon>Acereae</taxon>
        <taxon>Dipteronia</taxon>
    </lineage>
</organism>
<proteinExistence type="predicted"/>
<protein>
    <submittedName>
        <fullName evidence="1">Uncharacterized protein</fullName>
    </submittedName>
</protein>
<keyword evidence="2" id="KW-1185">Reference proteome</keyword>
<name>A0AAD9TI17_9ROSI</name>